<keyword evidence="1" id="KW-0472">Membrane</keyword>
<keyword evidence="1" id="KW-1133">Transmembrane helix</keyword>
<comment type="caution">
    <text evidence="2">The sequence shown here is derived from an EMBL/GenBank/DDBJ whole genome shotgun (WGS) entry which is preliminary data.</text>
</comment>
<protein>
    <submittedName>
        <fullName evidence="2">Uncharacterized protein</fullName>
    </submittedName>
</protein>
<proteinExistence type="predicted"/>
<gene>
    <name evidence="2" type="ORF">ECRASSUSDP1_LOCUS25035</name>
</gene>
<dbReference type="EMBL" id="CAMPGE010025808">
    <property type="protein sequence ID" value="CAI2383532.1"/>
    <property type="molecule type" value="Genomic_DNA"/>
</dbReference>
<keyword evidence="1" id="KW-0812">Transmembrane</keyword>
<accession>A0AAD1Y2M6</accession>
<dbReference type="AlphaFoldDB" id="A0AAD1Y2M6"/>
<name>A0AAD1Y2M6_EUPCR</name>
<reference evidence="2" key="1">
    <citation type="submission" date="2023-07" db="EMBL/GenBank/DDBJ databases">
        <authorList>
            <consortium name="AG Swart"/>
            <person name="Singh M."/>
            <person name="Singh A."/>
            <person name="Seah K."/>
            <person name="Emmerich C."/>
        </authorList>
    </citation>
    <scope>NUCLEOTIDE SEQUENCE</scope>
    <source>
        <strain evidence="2">DP1</strain>
    </source>
</reference>
<feature type="transmembrane region" description="Helical" evidence="1">
    <location>
        <begin position="34"/>
        <end position="56"/>
    </location>
</feature>
<evidence type="ECO:0000256" key="1">
    <source>
        <dbReference type="SAM" id="Phobius"/>
    </source>
</evidence>
<keyword evidence="3" id="KW-1185">Reference proteome</keyword>
<dbReference type="Proteomes" id="UP001295684">
    <property type="component" value="Unassembled WGS sequence"/>
</dbReference>
<evidence type="ECO:0000313" key="2">
    <source>
        <dbReference type="EMBL" id="CAI2383532.1"/>
    </source>
</evidence>
<feature type="transmembrane region" description="Helical" evidence="1">
    <location>
        <begin position="68"/>
        <end position="88"/>
    </location>
</feature>
<organism evidence="2 3">
    <name type="scientific">Euplotes crassus</name>
    <dbReference type="NCBI Taxonomy" id="5936"/>
    <lineage>
        <taxon>Eukaryota</taxon>
        <taxon>Sar</taxon>
        <taxon>Alveolata</taxon>
        <taxon>Ciliophora</taxon>
        <taxon>Intramacronucleata</taxon>
        <taxon>Spirotrichea</taxon>
        <taxon>Hypotrichia</taxon>
        <taxon>Euplotida</taxon>
        <taxon>Euplotidae</taxon>
        <taxon>Moneuplotes</taxon>
    </lineage>
</organism>
<sequence>MICAGIIGGSAIANFFFGPVIKESVQDNELRTKMFVKFFAITGALLIISGLANIFLIKGSKAVEGKNCYWYLFLFFKFCLALMTTPMAPKVFGIFGKEDFYWDNHTKIQFVFILLAYLLSTSAKWFREDVANNFVQNSKGKLD</sequence>
<feature type="transmembrane region" description="Helical" evidence="1">
    <location>
        <begin position="108"/>
        <end position="126"/>
    </location>
</feature>
<evidence type="ECO:0000313" key="3">
    <source>
        <dbReference type="Proteomes" id="UP001295684"/>
    </source>
</evidence>